<feature type="compositionally biased region" description="Polar residues" evidence="1">
    <location>
        <begin position="397"/>
        <end position="406"/>
    </location>
</feature>
<evidence type="ECO:0000313" key="3">
    <source>
        <dbReference type="Proteomes" id="UP000677054"/>
    </source>
</evidence>
<feature type="compositionally biased region" description="Low complexity" evidence="1">
    <location>
        <begin position="1014"/>
        <end position="1036"/>
    </location>
</feature>
<dbReference type="EMBL" id="CAJPEV010000668">
    <property type="protein sequence ID" value="CAG0887441.1"/>
    <property type="molecule type" value="Genomic_DNA"/>
</dbReference>
<feature type="compositionally biased region" description="Low complexity" evidence="1">
    <location>
        <begin position="948"/>
        <end position="960"/>
    </location>
</feature>
<feature type="region of interest" description="Disordered" evidence="1">
    <location>
        <begin position="371"/>
        <end position="443"/>
    </location>
</feature>
<dbReference type="Proteomes" id="UP000677054">
    <property type="component" value="Unassembled WGS sequence"/>
</dbReference>
<feature type="region of interest" description="Disordered" evidence="1">
    <location>
        <begin position="154"/>
        <end position="180"/>
    </location>
</feature>
<dbReference type="AlphaFoldDB" id="A0A7R8X6B2"/>
<proteinExistence type="predicted"/>
<accession>A0A7R8X6B2</accession>
<feature type="compositionally biased region" description="Polar residues" evidence="1">
    <location>
        <begin position="972"/>
        <end position="987"/>
    </location>
</feature>
<dbReference type="OrthoDB" id="5859304at2759"/>
<dbReference type="Gene3D" id="1.20.1420.10">
    <property type="entry name" value="Talin, central domain"/>
    <property type="match status" value="1"/>
</dbReference>
<name>A0A7R8X6B2_9CRUS</name>
<feature type="compositionally biased region" description="Polar residues" evidence="1">
    <location>
        <begin position="380"/>
        <end position="389"/>
    </location>
</feature>
<gene>
    <name evidence="2" type="ORF">DSTB1V02_LOCUS4489</name>
</gene>
<evidence type="ECO:0000313" key="2">
    <source>
        <dbReference type="EMBL" id="CAD7244595.1"/>
    </source>
</evidence>
<feature type="compositionally biased region" description="Pro residues" evidence="1">
    <location>
        <begin position="742"/>
        <end position="754"/>
    </location>
</feature>
<feature type="compositionally biased region" description="Low complexity" evidence="1">
    <location>
        <begin position="849"/>
        <end position="860"/>
    </location>
</feature>
<feature type="compositionally biased region" description="Pro residues" evidence="1">
    <location>
        <begin position="892"/>
        <end position="908"/>
    </location>
</feature>
<organism evidence="2">
    <name type="scientific">Darwinula stevensoni</name>
    <dbReference type="NCBI Taxonomy" id="69355"/>
    <lineage>
        <taxon>Eukaryota</taxon>
        <taxon>Metazoa</taxon>
        <taxon>Ecdysozoa</taxon>
        <taxon>Arthropoda</taxon>
        <taxon>Crustacea</taxon>
        <taxon>Oligostraca</taxon>
        <taxon>Ostracoda</taxon>
        <taxon>Podocopa</taxon>
        <taxon>Podocopida</taxon>
        <taxon>Darwinulocopina</taxon>
        <taxon>Darwinuloidea</taxon>
        <taxon>Darwinulidae</taxon>
        <taxon>Darwinula</taxon>
    </lineage>
</organism>
<protein>
    <submittedName>
        <fullName evidence="2">Uncharacterized protein</fullName>
    </submittedName>
</protein>
<feature type="compositionally biased region" description="Low complexity" evidence="1">
    <location>
        <begin position="988"/>
        <end position="1005"/>
    </location>
</feature>
<feature type="region of interest" description="Disordered" evidence="1">
    <location>
        <begin position="728"/>
        <end position="1043"/>
    </location>
</feature>
<feature type="region of interest" description="Disordered" evidence="1">
    <location>
        <begin position="329"/>
        <end position="354"/>
    </location>
</feature>
<keyword evidence="3" id="KW-1185">Reference proteome</keyword>
<feature type="region of interest" description="Disordered" evidence="1">
    <location>
        <begin position="676"/>
        <end position="713"/>
    </location>
</feature>
<dbReference type="EMBL" id="LR900185">
    <property type="protein sequence ID" value="CAD7244595.1"/>
    <property type="molecule type" value="Genomic_DNA"/>
</dbReference>
<reference evidence="2" key="1">
    <citation type="submission" date="2020-11" db="EMBL/GenBank/DDBJ databases">
        <authorList>
            <person name="Tran Van P."/>
        </authorList>
    </citation>
    <scope>NUCLEOTIDE SEQUENCE</scope>
</reference>
<feature type="compositionally biased region" description="Low complexity" evidence="1">
    <location>
        <begin position="787"/>
        <end position="808"/>
    </location>
</feature>
<feature type="region of interest" description="Disordered" evidence="1">
    <location>
        <begin position="637"/>
        <end position="657"/>
    </location>
</feature>
<feature type="compositionally biased region" description="Basic and acidic residues" evidence="1">
    <location>
        <begin position="646"/>
        <end position="657"/>
    </location>
</feature>
<sequence length="1208" mass="129086">MLEFLMPIIESISLEWELLGVLSPNKSPQIKPVKMDEPARLQDEMNVTPLTLCDIEAITTIALTREDELSYRVELTIKDPDKEPLVLSLEEKDAEELVLLLQGFHRLITSRSLPLHRERDRWSEYQAPAYHTKHRVIPASWSYPVKPIGRLEGVNHQGSIGSGSEDGGSSVSSDEDQSLPIPIHHLYPPREADLSLAPPYSGPPEGFKIPNGTLPRSGMEVGENNLQHIDENLNKISPLSNGVGSRSAQLADVANQNVSKSSGSLLRFSELKKALLELGSNSNKLGFDVHSVVSMEILEDNHLTEAKNDEVLNRVEEMKKLVETAEQYLTEGEEGTDVERDSLPSDSSSNYGRLKHSDSLLLLAQGKGVDGKKVEVNGGPKTTNGLENNEPSESDTDSFGTPTNSPLHRPKVQKPSALKQSGSSFGLHSPDNFPHGLDSGNSSTVQDMLKKLSTEKSLPYNFAEGTLVLDPDIIDLTMIPPPITPDDDGAKSFPTGPSFPPTPFADRQSLEVELQALTKDLGDLKDLGVWSNLSSISRNGGESTDWEDEEEDVTSLSSLNTSLMSTASLTSRSTAAGIPAASLAALAHLAVTPNGDLERFIASATIPPPPDMMTPFESADHSPVIELTQDDINAFIIPPPPTSSDAEPRSSTPERDRGMAELKVGANSRIINSEGGTVKLRVTGPTRPSKLLLADSKPPGHVSRLKMPTGMGTGTAEMQLTSIAQRKEQLRAAAQSGSQPTGSPPDYPPPPPPKTGNSNPAVSRCYSDPVESGSSAPRRPSLPSPSSPHSRPGTKHSSSNDSLASNSSVATVKYVGDSPDIPPLPPRSPTKGPMGKPPIPPVLTSPEQKSASAAVHSSAAKKTDGPGSPKPALPSRLRKPPLSPVKNAAPPSRLPSPPGPVKPPPPTPVENGSSSPKPALPAKGGSSPTRKIPVPSSVGKAPMPAPKPSSATSPKNSSKLPKLKPDSPDTPIPTQSPLHNARLNASRTLLTPPLKTSSPKSPTKSNGLSNGRIGTTTNTNGFSESTSFEQDSLESSFDSEDLGGEKDREALFRKAELRVDDLVRRLEEFTKNFGAGSLKPNETLHLKHKDTLTNEARHFVTASKLFVKSATESEDRLLDCLNQCMKMLGKMVDVTQLVAIHSPAVPGNMELLTKVADVGRTYLRTIQAAGNAVGKNMNDPSMNVLMKEATALASVLTALMRTLRVIPA</sequence>
<evidence type="ECO:0000256" key="1">
    <source>
        <dbReference type="SAM" id="MobiDB-lite"/>
    </source>
</evidence>